<dbReference type="GO" id="GO:0032259">
    <property type="term" value="P:methylation"/>
    <property type="evidence" value="ECO:0007669"/>
    <property type="project" value="UniProtKB-KW"/>
</dbReference>
<evidence type="ECO:0000313" key="7">
    <source>
        <dbReference type="EMBL" id="OJJ56419.1"/>
    </source>
</evidence>
<dbReference type="GeneID" id="63768601"/>
<dbReference type="InterPro" id="IPR016461">
    <property type="entry name" value="COMT-like"/>
</dbReference>
<dbReference type="STRING" id="1036612.A0A1L9TAG5"/>
<evidence type="ECO:0000259" key="6">
    <source>
        <dbReference type="Pfam" id="PF08100"/>
    </source>
</evidence>
<dbReference type="SUPFAM" id="SSF53335">
    <property type="entry name" value="S-adenosyl-L-methionine-dependent methyltransferases"/>
    <property type="match status" value="1"/>
</dbReference>
<dbReference type="GO" id="GO:0044550">
    <property type="term" value="P:secondary metabolite biosynthetic process"/>
    <property type="evidence" value="ECO:0007669"/>
    <property type="project" value="UniProtKB-ARBA"/>
</dbReference>
<proteinExistence type="inferred from homology"/>
<dbReference type="EMBL" id="KV878590">
    <property type="protein sequence ID" value="OJJ56419.1"/>
    <property type="molecule type" value="Genomic_DNA"/>
</dbReference>
<evidence type="ECO:0000313" key="8">
    <source>
        <dbReference type="Proteomes" id="UP000184356"/>
    </source>
</evidence>
<sequence>MDTLTLKERAAGIFQTANRLADELALTGHPEPTFAQGLPSHLHGDAPESAARNLKDQLVRMVDELNALLSEPAELLVPEIRLPTLSIHPIVRLGIAENFPEQGTSVADLAQTLRLSESVVGRLLAHSATHHVFYEAEPGFYVHTAASRLLCQNKGMRDWVRVGAEEVLPGTLKIADAVSRYPDSQEPEHCGWNIANNIDQPVFCALASMPDRAATIASAMDWQTRHSGFSPKYLAEAFPWDNDVPANCEGIGLGLTVVDVGGGLGHISRALAEHTHPAAETSTFIVQDQPDIVDAGRSILPEHLSGRVRFEVHDFFTEQPVQGADVYLLSSVLHDWPDKYAARILRALVPGLKTGAKVVINERLVPGFHEAHYLVERQYRAFDITMLGFQNSLERTRKNWEDLIKVADERFELTSMKTPKGSRLSVIEVTWRG</sequence>
<evidence type="ECO:0000256" key="1">
    <source>
        <dbReference type="ARBA" id="ARBA00022603"/>
    </source>
</evidence>
<dbReference type="SUPFAM" id="SSF46785">
    <property type="entry name" value="Winged helix' DNA-binding domain"/>
    <property type="match status" value="1"/>
</dbReference>
<keyword evidence="1" id="KW-0489">Methyltransferase</keyword>
<dbReference type="PROSITE" id="PS51683">
    <property type="entry name" value="SAM_OMT_II"/>
    <property type="match status" value="1"/>
</dbReference>
<dbReference type="VEuPathDB" id="FungiDB:ASPSYDRAFT_91680"/>
<reference evidence="8" key="1">
    <citation type="journal article" date="2017" name="Genome Biol.">
        <title>Comparative genomics reveals high biological diversity and specific adaptations in the industrially and medically important fungal genus Aspergillus.</title>
        <authorList>
            <person name="de Vries R.P."/>
            <person name="Riley R."/>
            <person name="Wiebenga A."/>
            <person name="Aguilar-Osorio G."/>
            <person name="Amillis S."/>
            <person name="Uchima C.A."/>
            <person name="Anderluh G."/>
            <person name="Asadollahi M."/>
            <person name="Askin M."/>
            <person name="Barry K."/>
            <person name="Battaglia E."/>
            <person name="Bayram O."/>
            <person name="Benocci T."/>
            <person name="Braus-Stromeyer S.A."/>
            <person name="Caldana C."/>
            <person name="Canovas D."/>
            <person name="Cerqueira G.C."/>
            <person name="Chen F."/>
            <person name="Chen W."/>
            <person name="Choi C."/>
            <person name="Clum A."/>
            <person name="Dos Santos R.A."/>
            <person name="Damasio A.R."/>
            <person name="Diallinas G."/>
            <person name="Emri T."/>
            <person name="Fekete E."/>
            <person name="Flipphi M."/>
            <person name="Freyberg S."/>
            <person name="Gallo A."/>
            <person name="Gournas C."/>
            <person name="Habgood R."/>
            <person name="Hainaut M."/>
            <person name="Harispe M.L."/>
            <person name="Henrissat B."/>
            <person name="Hilden K.S."/>
            <person name="Hope R."/>
            <person name="Hossain A."/>
            <person name="Karabika E."/>
            <person name="Karaffa L."/>
            <person name="Karanyi Z."/>
            <person name="Krasevec N."/>
            <person name="Kuo A."/>
            <person name="Kusch H."/>
            <person name="LaButti K."/>
            <person name="Lagendijk E.L."/>
            <person name="Lapidus A."/>
            <person name="Levasseur A."/>
            <person name="Lindquist E."/>
            <person name="Lipzen A."/>
            <person name="Logrieco A.F."/>
            <person name="MacCabe A."/>
            <person name="Maekelae M.R."/>
            <person name="Malavazi I."/>
            <person name="Melin P."/>
            <person name="Meyer V."/>
            <person name="Mielnichuk N."/>
            <person name="Miskei M."/>
            <person name="Molnar A.P."/>
            <person name="Mule G."/>
            <person name="Ngan C.Y."/>
            <person name="Orejas M."/>
            <person name="Orosz E."/>
            <person name="Ouedraogo J.P."/>
            <person name="Overkamp K.M."/>
            <person name="Park H.-S."/>
            <person name="Perrone G."/>
            <person name="Piumi F."/>
            <person name="Punt P.J."/>
            <person name="Ram A.F."/>
            <person name="Ramon A."/>
            <person name="Rauscher S."/>
            <person name="Record E."/>
            <person name="Riano-Pachon D.M."/>
            <person name="Robert V."/>
            <person name="Roehrig J."/>
            <person name="Ruller R."/>
            <person name="Salamov A."/>
            <person name="Salih N.S."/>
            <person name="Samson R.A."/>
            <person name="Sandor E."/>
            <person name="Sanguinetti M."/>
            <person name="Schuetze T."/>
            <person name="Sepcic K."/>
            <person name="Shelest E."/>
            <person name="Sherlock G."/>
            <person name="Sophianopoulou V."/>
            <person name="Squina F.M."/>
            <person name="Sun H."/>
            <person name="Susca A."/>
            <person name="Todd R.B."/>
            <person name="Tsang A."/>
            <person name="Unkles S.E."/>
            <person name="van de Wiele N."/>
            <person name="van Rossen-Uffink D."/>
            <person name="Oliveira J.V."/>
            <person name="Vesth T.C."/>
            <person name="Visser J."/>
            <person name="Yu J.-H."/>
            <person name="Zhou M."/>
            <person name="Andersen M.R."/>
            <person name="Archer D.B."/>
            <person name="Baker S.E."/>
            <person name="Benoit I."/>
            <person name="Brakhage A.A."/>
            <person name="Braus G.H."/>
            <person name="Fischer R."/>
            <person name="Frisvad J.C."/>
            <person name="Goldman G.H."/>
            <person name="Houbraken J."/>
            <person name="Oakley B."/>
            <person name="Pocsi I."/>
            <person name="Scazzocchio C."/>
            <person name="Seiboth B."/>
            <person name="vanKuyk P.A."/>
            <person name="Wortman J."/>
            <person name="Dyer P.S."/>
            <person name="Grigoriev I.V."/>
        </authorList>
    </citation>
    <scope>NUCLEOTIDE SEQUENCE [LARGE SCALE GENOMIC DNA]</scope>
    <source>
        <strain evidence="8">CBS 593.65</strain>
    </source>
</reference>
<dbReference type="Gene3D" id="3.40.50.150">
    <property type="entry name" value="Vaccinia Virus protein VP39"/>
    <property type="match status" value="1"/>
</dbReference>
<keyword evidence="8" id="KW-1185">Reference proteome</keyword>
<evidence type="ECO:0000256" key="3">
    <source>
        <dbReference type="ARBA" id="ARBA00022691"/>
    </source>
</evidence>
<dbReference type="RefSeq" id="XP_040700225.1">
    <property type="nucleotide sequence ID" value="XM_040852528.1"/>
</dbReference>
<evidence type="ECO:0000259" key="5">
    <source>
        <dbReference type="Pfam" id="PF00891"/>
    </source>
</evidence>
<dbReference type="Pfam" id="PF00891">
    <property type="entry name" value="Methyltransf_2"/>
    <property type="match status" value="1"/>
</dbReference>
<organism evidence="7 8">
    <name type="scientific">Aspergillus sydowii CBS 593.65</name>
    <dbReference type="NCBI Taxonomy" id="1036612"/>
    <lineage>
        <taxon>Eukaryota</taxon>
        <taxon>Fungi</taxon>
        <taxon>Dikarya</taxon>
        <taxon>Ascomycota</taxon>
        <taxon>Pezizomycotina</taxon>
        <taxon>Eurotiomycetes</taxon>
        <taxon>Eurotiomycetidae</taxon>
        <taxon>Eurotiales</taxon>
        <taxon>Aspergillaceae</taxon>
        <taxon>Aspergillus</taxon>
        <taxon>Aspergillus subgen. Nidulantes</taxon>
    </lineage>
</organism>
<accession>A0A1L9TAG5</accession>
<comment type="similarity">
    <text evidence="4">Belongs to the class I-like SAM-binding methyltransferase superfamily. Cation-independent O-methyltransferase family.</text>
</comment>
<dbReference type="InterPro" id="IPR036390">
    <property type="entry name" value="WH_DNA-bd_sf"/>
</dbReference>
<dbReference type="PANTHER" id="PTHR43712:SF5">
    <property type="entry name" value="O-METHYLTRANSFERASE ASQN-RELATED"/>
    <property type="match status" value="1"/>
</dbReference>
<evidence type="ECO:0000256" key="4">
    <source>
        <dbReference type="ARBA" id="ARBA00038277"/>
    </source>
</evidence>
<dbReference type="PANTHER" id="PTHR43712">
    <property type="entry name" value="PUTATIVE (AFU_ORTHOLOGUE AFUA_4G14580)-RELATED"/>
    <property type="match status" value="1"/>
</dbReference>
<dbReference type="InterPro" id="IPR001077">
    <property type="entry name" value="COMT_C"/>
</dbReference>
<name>A0A1L9TAG5_9EURO</name>
<dbReference type="GO" id="GO:0008171">
    <property type="term" value="F:O-methyltransferase activity"/>
    <property type="evidence" value="ECO:0007669"/>
    <property type="project" value="InterPro"/>
</dbReference>
<dbReference type="AlphaFoldDB" id="A0A1L9TAG5"/>
<dbReference type="InterPro" id="IPR036388">
    <property type="entry name" value="WH-like_DNA-bd_sf"/>
</dbReference>
<evidence type="ECO:0000256" key="2">
    <source>
        <dbReference type="ARBA" id="ARBA00022679"/>
    </source>
</evidence>
<dbReference type="Gene3D" id="1.10.10.10">
    <property type="entry name" value="Winged helix-like DNA-binding domain superfamily/Winged helix DNA-binding domain"/>
    <property type="match status" value="1"/>
</dbReference>
<feature type="domain" description="O-methyltransferase dimerisation" evidence="6">
    <location>
        <begin position="90"/>
        <end position="152"/>
    </location>
</feature>
<feature type="domain" description="O-methyltransferase C-terminal" evidence="5">
    <location>
        <begin position="256"/>
        <end position="407"/>
    </location>
</feature>
<protein>
    <submittedName>
        <fullName evidence="7">Uncharacterized protein</fullName>
    </submittedName>
</protein>
<dbReference type="InterPro" id="IPR029063">
    <property type="entry name" value="SAM-dependent_MTases_sf"/>
</dbReference>
<dbReference type="Pfam" id="PF08100">
    <property type="entry name" value="Dimerisation"/>
    <property type="match status" value="1"/>
</dbReference>
<dbReference type="CDD" id="cd02440">
    <property type="entry name" value="AdoMet_MTases"/>
    <property type="match status" value="1"/>
</dbReference>
<keyword evidence="2" id="KW-0808">Transferase</keyword>
<dbReference type="OrthoDB" id="1606438at2759"/>
<dbReference type="InterPro" id="IPR012967">
    <property type="entry name" value="COMT_dimerisation"/>
</dbReference>
<keyword evidence="3" id="KW-0949">S-adenosyl-L-methionine</keyword>
<gene>
    <name evidence="7" type="ORF">ASPSYDRAFT_91680</name>
</gene>
<dbReference type="Proteomes" id="UP000184356">
    <property type="component" value="Unassembled WGS sequence"/>
</dbReference>